<gene>
    <name evidence="1" type="ORF">F7Q93_15210</name>
</gene>
<dbReference type="EMBL" id="VZPE01000006">
    <property type="protein sequence ID" value="KAB0570587.1"/>
    <property type="molecule type" value="Genomic_DNA"/>
</dbReference>
<comment type="caution">
    <text evidence="1">The sequence shown here is derived from an EMBL/GenBank/DDBJ whole genome shotgun (WGS) entry which is preliminary data.</text>
</comment>
<proteinExistence type="predicted"/>
<dbReference type="InterPro" id="IPR022344">
    <property type="entry name" value="GTA_major-tail"/>
</dbReference>
<evidence type="ECO:0000313" key="1">
    <source>
        <dbReference type="EMBL" id="KAB0570587.1"/>
    </source>
</evidence>
<dbReference type="AlphaFoldDB" id="A0A643EZF1"/>
<dbReference type="RefSeq" id="WP_128094009.1">
    <property type="nucleotide sequence ID" value="NZ_JBHEEN010000006.1"/>
</dbReference>
<dbReference type="InterPro" id="IPR011855">
    <property type="entry name" value="Phgtail_TP901_1"/>
</dbReference>
<organism evidence="1">
    <name type="scientific">Brucella pituitosa</name>
    <dbReference type="NCBI Taxonomy" id="571256"/>
    <lineage>
        <taxon>Bacteria</taxon>
        <taxon>Pseudomonadati</taxon>
        <taxon>Pseudomonadota</taxon>
        <taxon>Alphaproteobacteria</taxon>
        <taxon>Hyphomicrobiales</taxon>
        <taxon>Brucellaceae</taxon>
        <taxon>Brucella/Ochrobactrum group</taxon>
        <taxon>Brucella</taxon>
    </lineage>
</organism>
<dbReference type="Pfam" id="PF06199">
    <property type="entry name" value="Phage_tail_2"/>
    <property type="match status" value="1"/>
</dbReference>
<accession>A0A643EZF1</accession>
<sequence length="143" mass="15404">MAGKQKKGRMLLIQIGDGATPEVFKSLCGIKTRSFNMSTTEIDTTVPPCENPDGPVQKTSEPGISSRTFNGAGAFIAGAETKAFLNYVRNAEVFNAKVIVPGDGTYTGPWFVTDFEFTGDVEQNMEFSATFTAADVLTFVDEV</sequence>
<reference evidence="1" key="1">
    <citation type="submission" date="2019-09" db="EMBL/GenBank/DDBJ databases">
        <title>Draft genome sequences of 48 bacterial type strains from the CCUG.</title>
        <authorList>
            <person name="Tunovic T."/>
            <person name="Pineiro-Iglesias B."/>
            <person name="Unosson C."/>
            <person name="Inganas E."/>
            <person name="Ohlen M."/>
            <person name="Cardew S."/>
            <person name="Jensie-Markopoulos S."/>
            <person name="Salva-Serra F."/>
            <person name="Jaen-Luchoro D."/>
            <person name="Karlsson R."/>
            <person name="Svensson-Stadler L."/>
            <person name="Chun J."/>
            <person name="Moore E."/>
        </authorList>
    </citation>
    <scope>NUCLEOTIDE SEQUENCE</scope>
    <source>
        <strain evidence="1">CCUG 50899</strain>
    </source>
</reference>
<dbReference type="PRINTS" id="PR01996">
    <property type="entry name" value="MTP1FAMILY"/>
</dbReference>
<protein>
    <submittedName>
        <fullName evidence="1">Phage tail protein</fullName>
    </submittedName>
</protein>
<name>A0A643EZF1_9HYPH</name>